<name>A0A1C3EIS0_9PLAN</name>
<comment type="caution">
    <text evidence="1">The sequence shown here is derived from an EMBL/GenBank/DDBJ whole genome shotgun (WGS) entry which is preliminary data.</text>
</comment>
<dbReference type="EMBL" id="LYDR01000058">
    <property type="protein sequence ID" value="ODA33127.1"/>
    <property type="molecule type" value="Genomic_DNA"/>
</dbReference>
<organism evidence="1 2">
    <name type="scientific">Planctopirus hydrillae</name>
    <dbReference type="NCBI Taxonomy" id="1841610"/>
    <lineage>
        <taxon>Bacteria</taxon>
        <taxon>Pseudomonadati</taxon>
        <taxon>Planctomycetota</taxon>
        <taxon>Planctomycetia</taxon>
        <taxon>Planctomycetales</taxon>
        <taxon>Planctomycetaceae</taxon>
        <taxon>Planctopirus</taxon>
    </lineage>
</organism>
<evidence type="ECO:0000313" key="2">
    <source>
        <dbReference type="Proteomes" id="UP000094828"/>
    </source>
</evidence>
<protein>
    <submittedName>
        <fullName evidence="1">Uncharacterized protein</fullName>
    </submittedName>
</protein>
<reference evidence="1 2" key="1">
    <citation type="submission" date="2016-05" db="EMBL/GenBank/DDBJ databases">
        <title>Genomic and physiological characterization of Planctopirus sp. isolated from fresh water lake.</title>
        <authorList>
            <person name="Subhash Y."/>
            <person name="Ramana C."/>
        </authorList>
    </citation>
    <scope>NUCLEOTIDE SEQUENCE [LARGE SCALE GENOMIC DNA]</scope>
    <source>
        <strain evidence="1 2">JC280</strain>
    </source>
</reference>
<accession>A0A1C3EIS0</accession>
<gene>
    <name evidence="1" type="ORF">A6X21_05015</name>
</gene>
<dbReference type="AlphaFoldDB" id="A0A1C3EIS0"/>
<proteinExistence type="predicted"/>
<evidence type="ECO:0000313" key="1">
    <source>
        <dbReference type="EMBL" id="ODA33127.1"/>
    </source>
</evidence>
<dbReference type="Proteomes" id="UP000094828">
    <property type="component" value="Unassembled WGS sequence"/>
</dbReference>
<sequence>MPRSPFGDYFFFEKQIPGPTSPIREPNWRELWCLLARKHPEKRLKDPWCLRLLKCWELRERIPTVNDHIDEAVLMAVSLRETDPFVSAEIEARLLAHQTVSEVAAVVQWPENAIVAYEALFFEVLPLLKTSISWIQHNAVKFRPVEITKSHEYSYFWKVVAYQSGLTELERYLTPELRTLVRRYGLLGYLREESQLTREEKLRVLRILSPRDTPRHPRPQTCKLVYAAEKLRELRAQCQWLQTVCNSQP</sequence>
<keyword evidence="2" id="KW-1185">Reference proteome</keyword>